<dbReference type="GO" id="GO:0005730">
    <property type="term" value="C:nucleolus"/>
    <property type="evidence" value="ECO:0007669"/>
    <property type="project" value="UniProtKB-SubCell"/>
</dbReference>
<evidence type="ECO:0000256" key="4">
    <source>
        <dbReference type="ARBA" id="ARBA00023242"/>
    </source>
</evidence>
<name>A0AAD4N853_9BILA</name>
<dbReference type="InterPro" id="IPR016903">
    <property type="entry name" value="Nucleolar_cplx-assoc_3"/>
</dbReference>
<evidence type="ECO:0000256" key="7">
    <source>
        <dbReference type="SAM" id="MobiDB-lite"/>
    </source>
</evidence>
<evidence type="ECO:0000256" key="1">
    <source>
        <dbReference type="ARBA" id="ARBA00004604"/>
    </source>
</evidence>
<accession>A0AAD4N853</accession>
<dbReference type="Proteomes" id="UP001201812">
    <property type="component" value="Unassembled WGS sequence"/>
</dbReference>
<dbReference type="InterPro" id="IPR005612">
    <property type="entry name" value="CCAAT-binding_factor"/>
</dbReference>
<dbReference type="GO" id="GO:0003682">
    <property type="term" value="F:chromatin binding"/>
    <property type="evidence" value="ECO:0007669"/>
    <property type="project" value="TreeGrafter"/>
</dbReference>
<dbReference type="AlphaFoldDB" id="A0AAD4N853"/>
<evidence type="ECO:0000313" key="11">
    <source>
        <dbReference type="Proteomes" id="UP001201812"/>
    </source>
</evidence>
<dbReference type="Pfam" id="PF07540">
    <property type="entry name" value="NOC3p"/>
    <property type="match status" value="1"/>
</dbReference>
<evidence type="ECO:0000256" key="3">
    <source>
        <dbReference type="ARBA" id="ARBA00023054"/>
    </source>
</evidence>
<feature type="region of interest" description="Disordered" evidence="7">
    <location>
        <begin position="307"/>
        <end position="339"/>
    </location>
</feature>
<keyword evidence="4" id="KW-0539">Nucleus</keyword>
<evidence type="ECO:0000259" key="8">
    <source>
        <dbReference type="Pfam" id="PF03914"/>
    </source>
</evidence>
<comment type="caution">
    <text evidence="10">The sequence shown here is derived from an EMBL/GenBank/DDBJ whole genome shotgun (WGS) entry which is preliminary data.</text>
</comment>
<evidence type="ECO:0000256" key="5">
    <source>
        <dbReference type="ARBA" id="ARBA00032701"/>
    </source>
</evidence>
<dbReference type="PANTHER" id="PTHR14428:SF5">
    <property type="entry name" value="NUCLEOLAR COMPLEX PROTEIN 3 HOMOLOG"/>
    <property type="match status" value="1"/>
</dbReference>
<comment type="similarity">
    <text evidence="2">Belongs to the CBF/MAK21 family.</text>
</comment>
<evidence type="ECO:0000256" key="6">
    <source>
        <dbReference type="ARBA" id="ARBA00032937"/>
    </source>
</evidence>
<organism evidence="10 11">
    <name type="scientific">Ditylenchus destructor</name>
    <dbReference type="NCBI Taxonomy" id="166010"/>
    <lineage>
        <taxon>Eukaryota</taxon>
        <taxon>Metazoa</taxon>
        <taxon>Ecdysozoa</taxon>
        <taxon>Nematoda</taxon>
        <taxon>Chromadorea</taxon>
        <taxon>Rhabditida</taxon>
        <taxon>Tylenchina</taxon>
        <taxon>Tylenchomorpha</taxon>
        <taxon>Sphaerularioidea</taxon>
        <taxon>Anguinidae</taxon>
        <taxon>Anguininae</taxon>
        <taxon>Ditylenchus</taxon>
    </lineage>
</organism>
<dbReference type="PANTHER" id="PTHR14428">
    <property type="entry name" value="NUCLEOLAR COMPLEX PROTEIN 3"/>
    <property type="match status" value="1"/>
</dbReference>
<proteinExistence type="inferred from homology"/>
<reference evidence="10" key="1">
    <citation type="submission" date="2022-01" db="EMBL/GenBank/DDBJ databases">
        <title>Genome Sequence Resource for Two Populations of Ditylenchus destructor, the Migratory Endoparasitic Phytonematode.</title>
        <authorList>
            <person name="Zhang H."/>
            <person name="Lin R."/>
            <person name="Xie B."/>
        </authorList>
    </citation>
    <scope>NUCLEOTIDE SEQUENCE</scope>
    <source>
        <strain evidence="10">BazhouSP</strain>
    </source>
</reference>
<gene>
    <name evidence="10" type="ORF">DdX_04778</name>
</gene>
<dbReference type="Pfam" id="PF03914">
    <property type="entry name" value="CBF"/>
    <property type="match status" value="1"/>
</dbReference>
<evidence type="ECO:0000259" key="9">
    <source>
        <dbReference type="Pfam" id="PF07540"/>
    </source>
</evidence>
<sequence>MSDSEEEKFPPTKARKFENASELLPLKIDGKLVRRFKADDNLEDDIKQEIESVTSEAPVIKKSEPQKELTVHELLCKQKRLLDEAKLDISTSAHALVYDPQEHYGKLRQLYKYCIGEDIDYLIRESIQKVAIASLTEVFVSIVPGYQIRTLTEEEQKQKMKAETRKILQFEQNLLNNYQKFLSMLENNAMKLIKTEVGKEASFTAKLGVLSTKCLRQLLAKLPHFNGASDIISCLVHLAASPNETVVEEACAAISDAFKDDNLLIISTHGAKAIADCVNKKKGHVAPHLVFTLLSLNLKLINRSALDSKQEESSKSKPNQHISKQTRKRNKRKKKIEDPLREAEAAERLSVLSQRATETMKYVFMTYFRILKRMTTTALLAPVLQGLTKFGHLINVEFFEDLVHSLSNIVDQKHLKLIDSLGCIKTVCIILSGEGQALNIDPLKFYNTFYSIMPNLVFQDEEALIGQIRFLTDCLNMLLIKRRRLVSIKRVASFVKRLLLISILLPTRCVISILSILRFIFVAHPGLLSLLDGNDEENIANGIFQPDSSDPDCSNGMSTDFIKELTLLSKHPDKTVNVFAKNLLHQLPSNGLHRLNAQIANAAPNDWLDAEVNVVESPFKNVVKKFCQKNKIAFTSNNVCSTMLRFLEESNSR</sequence>
<comment type="subcellular location">
    <subcellularLocation>
        <location evidence="1">Nucleus</location>
        <location evidence="1">Nucleolus</location>
    </subcellularLocation>
</comment>
<feature type="domain" description="CCAAT-binding factor" evidence="8">
    <location>
        <begin position="421"/>
        <end position="580"/>
    </location>
</feature>
<dbReference type="EMBL" id="JAKKPZ010000005">
    <property type="protein sequence ID" value="KAI1720542.1"/>
    <property type="molecule type" value="Genomic_DNA"/>
</dbReference>
<evidence type="ECO:0000313" key="10">
    <source>
        <dbReference type="EMBL" id="KAI1720542.1"/>
    </source>
</evidence>
<feature type="domain" description="Nucleolar complex-associated protein 3 N-terminal" evidence="9">
    <location>
        <begin position="85"/>
        <end position="181"/>
    </location>
</feature>
<dbReference type="GO" id="GO:0006270">
    <property type="term" value="P:DNA replication initiation"/>
    <property type="evidence" value="ECO:0007669"/>
    <property type="project" value="TreeGrafter"/>
</dbReference>
<keyword evidence="11" id="KW-1185">Reference proteome</keyword>
<dbReference type="InterPro" id="IPR011501">
    <property type="entry name" value="Noc3_N"/>
</dbReference>
<feature type="compositionally biased region" description="Basic residues" evidence="7">
    <location>
        <begin position="324"/>
        <end position="334"/>
    </location>
</feature>
<evidence type="ECO:0000256" key="2">
    <source>
        <dbReference type="ARBA" id="ARBA00007797"/>
    </source>
</evidence>
<protein>
    <recommendedName>
        <fullName evidence="6">NOC3-like protein</fullName>
    </recommendedName>
    <alternativeName>
        <fullName evidence="5">Nucleolar complex-associated protein 3-like protein</fullName>
    </alternativeName>
</protein>
<keyword evidence="3" id="KW-0175">Coiled coil</keyword>